<sequence length="709" mass="78868">MVDSTNSGNKVLKIVHFNDVYKITRRINGQKEPRVTKFATLLTSVREKWNDPADSLTLFSGDAFSPSRQSSTTRGRHMMEVLKALKVDVSVAGNHEFDFGYNRVKQLITPDTFPWLLSNITDNNTGAVPEPFEPFHVIERSKVCIGFIGLVEKDWTQAISGWPNYLEWRDMVSVGIELSRILRDRAGPYKCDLVIALTHSRFQDDIKVAEALYALSPEAQTKTDVASQHGVDLILGGHDHVYWISKGLGSWKGYDIHQAVRGTETDRGNTLIVKSGADFEELSEMTLTLKDTPPGSIRTKIIESIEGIRHVFTPDLAIDTTMDALVQGVEDKVTTAEAMVICVSEVDLDARPQIIRTGESVIGNWIADCLKPAYDDVLERRVDGVIQCAGSIRGECIFPKGNITGGDLNEMFPYPDPMVVIEMTGAALWAAMNHGLGNWPKHDGRFPAISGFRVEWKSSIELKSGELYPPPRVQKIWLQRESKGPDGKPKLVEEEIQNTLERTYIISIPEFMLNKGDGYDFSGQKLILSGEHGKPKTTLISQFLRGAHYVTKALKLNDPDANHQLPETANFLSEAERLNQSSLISEASRPSVQNRAAQNLAFKMDSDDVDASENPVMDIVKLVQQITTPSEWIALALKVAAYEDLSMVDPYEEVERQMSTNAAAGTAYYKRAVDEEEDEVVPVLADDALWHISPVIDGRLKDLDNGVPT</sequence>
<evidence type="ECO:0000313" key="2">
    <source>
        <dbReference type="Proteomes" id="UP000308600"/>
    </source>
</evidence>
<dbReference type="Proteomes" id="UP000308600">
    <property type="component" value="Unassembled WGS sequence"/>
</dbReference>
<accession>A0ACD3BBL6</accession>
<dbReference type="EMBL" id="ML208268">
    <property type="protein sequence ID" value="TFK74392.1"/>
    <property type="molecule type" value="Genomic_DNA"/>
</dbReference>
<reference evidence="1 2" key="1">
    <citation type="journal article" date="2019" name="Nat. Ecol. Evol.">
        <title>Megaphylogeny resolves global patterns of mushroom evolution.</title>
        <authorList>
            <person name="Varga T."/>
            <person name="Krizsan K."/>
            <person name="Foldi C."/>
            <person name="Dima B."/>
            <person name="Sanchez-Garcia M."/>
            <person name="Sanchez-Ramirez S."/>
            <person name="Szollosi G.J."/>
            <person name="Szarkandi J.G."/>
            <person name="Papp V."/>
            <person name="Albert L."/>
            <person name="Andreopoulos W."/>
            <person name="Angelini C."/>
            <person name="Antonin V."/>
            <person name="Barry K.W."/>
            <person name="Bougher N.L."/>
            <person name="Buchanan P."/>
            <person name="Buyck B."/>
            <person name="Bense V."/>
            <person name="Catcheside P."/>
            <person name="Chovatia M."/>
            <person name="Cooper J."/>
            <person name="Damon W."/>
            <person name="Desjardin D."/>
            <person name="Finy P."/>
            <person name="Geml J."/>
            <person name="Haridas S."/>
            <person name="Hughes K."/>
            <person name="Justo A."/>
            <person name="Karasinski D."/>
            <person name="Kautmanova I."/>
            <person name="Kiss B."/>
            <person name="Kocsube S."/>
            <person name="Kotiranta H."/>
            <person name="LaButti K.M."/>
            <person name="Lechner B.E."/>
            <person name="Liimatainen K."/>
            <person name="Lipzen A."/>
            <person name="Lukacs Z."/>
            <person name="Mihaltcheva S."/>
            <person name="Morgado L.N."/>
            <person name="Niskanen T."/>
            <person name="Noordeloos M.E."/>
            <person name="Ohm R.A."/>
            <person name="Ortiz-Santana B."/>
            <person name="Ovrebo C."/>
            <person name="Racz N."/>
            <person name="Riley R."/>
            <person name="Savchenko A."/>
            <person name="Shiryaev A."/>
            <person name="Soop K."/>
            <person name="Spirin V."/>
            <person name="Szebenyi C."/>
            <person name="Tomsovsky M."/>
            <person name="Tulloss R.E."/>
            <person name="Uehling J."/>
            <person name="Grigoriev I.V."/>
            <person name="Vagvolgyi C."/>
            <person name="Papp T."/>
            <person name="Martin F.M."/>
            <person name="Miettinen O."/>
            <person name="Hibbett D.S."/>
            <person name="Nagy L.G."/>
        </authorList>
    </citation>
    <scope>NUCLEOTIDE SEQUENCE [LARGE SCALE GENOMIC DNA]</scope>
    <source>
        <strain evidence="1 2">NL-1719</strain>
    </source>
</reference>
<evidence type="ECO:0000313" key="1">
    <source>
        <dbReference type="EMBL" id="TFK74392.1"/>
    </source>
</evidence>
<organism evidence="1 2">
    <name type="scientific">Pluteus cervinus</name>
    <dbReference type="NCBI Taxonomy" id="181527"/>
    <lineage>
        <taxon>Eukaryota</taxon>
        <taxon>Fungi</taxon>
        <taxon>Dikarya</taxon>
        <taxon>Basidiomycota</taxon>
        <taxon>Agaricomycotina</taxon>
        <taxon>Agaricomycetes</taxon>
        <taxon>Agaricomycetidae</taxon>
        <taxon>Agaricales</taxon>
        <taxon>Pluteineae</taxon>
        <taxon>Pluteaceae</taxon>
        <taxon>Pluteus</taxon>
    </lineage>
</organism>
<gene>
    <name evidence="1" type="ORF">BDN72DRAFT_893091</name>
</gene>
<name>A0ACD3BBL6_9AGAR</name>
<protein>
    <submittedName>
        <fullName evidence="1">Metallo-dependent phosphatase</fullName>
    </submittedName>
</protein>
<keyword evidence="2" id="KW-1185">Reference proteome</keyword>
<proteinExistence type="predicted"/>